<dbReference type="InterPro" id="IPR025676">
    <property type="entry name" value="Clr5_dom"/>
</dbReference>
<dbReference type="PANTHER" id="PTHR38788:SF3">
    <property type="entry name" value="CLR5 DOMAIN-CONTAINING PROTEIN"/>
    <property type="match status" value="1"/>
</dbReference>
<evidence type="ECO:0000313" key="2">
    <source>
        <dbReference type="EMBL" id="KAI1857119.1"/>
    </source>
</evidence>
<comment type="caution">
    <text evidence="2">The sequence shown here is derived from an EMBL/GenBank/DDBJ whole genome shotgun (WGS) entry which is preliminary data.</text>
</comment>
<name>A0A9P9WCE2_9PEZI</name>
<proteinExistence type="predicted"/>
<dbReference type="EMBL" id="JAFIMR010000041">
    <property type="protein sequence ID" value="KAI1857119.1"/>
    <property type="molecule type" value="Genomic_DNA"/>
</dbReference>
<keyword evidence="3" id="KW-1185">Reference proteome</keyword>
<feature type="domain" description="Clr5" evidence="1">
    <location>
        <begin position="8"/>
        <end position="61"/>
    </location>
</feature>
<protein>
    <recommendedName>
        <fullName evidence="1">Clr5 domain-containing protein</fullName>
    </recommendedName>
</protein>
<dbReference type="PANTHER" id="PTHR38788">
    <property type="entry name" value="CLR5 DOMAIN-CONTAINING PROTEIN"/>
    <property type="match status" value="1"/>
</dbReference>
<dbReference type="AlphaFoldDB" id="A0A9P9WCE2"/>
<organism evidence="2 3">
    <name type="scientific">Neoarthrinium moseri</name>
    <dbReference type="NCBI Taxonomy" id="1658444"/>
    <lineage>
        <taxon>Eukaryota</taxon>
        <taxon>Fungi</taxon>
        <taxon>Dikarya</taxon>
        <taxon>Ascomycota</taxon>
        <taxon>Pezizomycotina</taxon>
        <taxon>Sordariomycetes</taxon>
        <taxon>Xylariomycetidae</taxon>
        <taxon>Amphisphaeriales</taxon>
        <taxon>Apiosporaceae</taxon>
        <taxon>Neoarthrinium</taxon>
    </lineage>
</organism>
<sequence length="593" mass="65980">MAPAKHVPPEEWEVHRAEIRRLYIDEDRTLQYVMGVLSQQRGFTASQKQYKTKLKHWRLFKNNRAADVAAILKTQAGRTAAGKDSIPVRNGRRVDTRTYLRRKGVSADDLLLLAGAGSTPRSADDAEAEADLPAYLRCLTPPPPFFTSTIPLSSGLLRTPGSLGIKEVVGEWFLGECRRFGGEATMQSESWDGSWQNRDPMCERPLQVYCDSHASTVAAEYYDAIWLLNQNHTRQGWQLAHTVFDRLRLLLDDAAHLLYPVLNLLIIIVVLPDDGHAALHRTLWGHLAELARIRLGPAHPCRRALREIARLFEEEHDAARRNGLLLALVLDAMDNLADAAQYYDMVSLWYGETLRSHRSHRLKGNGGGGSSPPSLAAIHPGEMLRALADPEAAPPVFEEDEEEAGAAAAQEDDLSLAYVESFLLLDLGWESGWRDAEVYGACERLLAAKTERATAMSDAAAPAAPDQTEVNCLTAMALFHRAQCGEPQLPQRHPDTVMWDAGADVNMGTGEDVVEEGQSTAERWRHHEFARHLMQEAVALDWALSGPSIYNFEGLLLLREWCTEAEDWAALEVVGRRSEECLRGLFGEWGVSC</sequence>
<dbReference type="Proteomes" id="UP000829685">
    <property type="component" value="Unassembled WGS sequence"/>
</dbReference>
<dbReference type="Pfam" id="PF14420">
    <property type="entry name" value="Clr5"/>
    <property type="match status" value="1"/>
</dbReference>
<reference evidence="2" key="1">
    <citation type="submission" date="2021-03" db="EMBL/GenBank/DDBJ databases">
        <title>Revisited historic fungal species revealed as producer of novel bioactive compounds through whole genome sequencing and comparative genomics.</title>
        <authorList>
            <person name="Vignolle G.A."/>
            <person name="Hochenegger N."/>
            <person name="Mach R.L."/>
            <person name="Mach-Aigner A.R."/>
            <person name="Javad Rahimi M."/>
            <person name="Salim K.A."/>
            <person name="Chan C.M."/>
            <person name="Lim L.B.L."/>
            <person name="Cai F."/>
            <person name="Druzhinina I.S."/>
            <person name="U'Ren J.M."/>
            <person name="Derntl C."/>
        </authorList>
    </citation>
    <scope>NUCLEOTIDE SEQUENCE</scope>
    <source>
        <strain evidence="2">TUCIM 5799</strain>
    </source>
</reference>
<accession>A0A9P9WCE2</accession>
<evidence type="ECO:0000313" key="3">
    <source>
        <dbReference type="Proteomes" id="UP000829685"/>
    </source>
</evidence>
<gene>
    <name evidence="2" type="ORF">JX265_011320</name>
</gene>
<evidence type="ECO:0000259" key="1">
    <source>
        <dbReference type="Pfam" id="PF14420"/>
    </source>
</evidence>